<reference evidence="1" key="1">
    <citation type="submission" date="2019-04" db="EMBL/GenBank/DDBJ databases">
        <title>Microbes associate with the intestines of laboratory mice.</title>
        <authorList>
            <person name="Navarre W."/>
            <person name="Wong E."/>
            <person name="Huang K."/>
            <person name="Tropini C."/>
            <person name="Ng K."/>
            <person name="Yu B."/>
        </authorList>
    </citation>
    <scope>NUCLEOTIDE SEQUENCE</scope>
    <source>
        <strain evidence="1">NM04_E33</strain>
    </source>
</reference>
<keyword evidence="1" id="KW-0489">Methyltransferase</keyword>
<accession>A0AC61RMZ5</accession>
<evidence type="ECO:0000313" key="1">
    <source>
        <dbReference type="EMBL" id="TGY80011.1"/>
    </source>
</evidence>
<keyword evidence="1" id="KW-0808">Transferase</keyword>
<dbReference type="EMBL" id="SRYB01000004">
    <property type="protein sequence ID" value="TGY80011.1"/>
    <property type="molecule type" value="Genomic_DNA"/>
</dbReference>
<evidence type="ECO:0000313" key="2">
    <source>
        <dbReference type="Proteomes" id="UP000306319"/>
    </source>
</evidence>
<keyword evidence="2" id="KW-1185">Reference proteome</keyword>
<protein>
    <submittedName>
        <fullName evidence="1">DNA (Cytosine-5-)-methyltransferase</fullName>
        <ecNumber evidence="1">2.1.1.37</ecNumber>
    </submittedName>
</protein>
<name>A0AC61RMZ5_9BACT</name>
<comment type="caution">
    <text evidence="1">The sequence shown here is derived from an EMBL/GenBank/DDBJ whole genome shotgun (WGS) entry which is preliminary data.</text>
</comment>
<dbReference type="EC" id="2.1.1.37" evidence="1"/>
<sequence>MEHKFNYNWTLKDANFSKDKGVVFSCFACGGGGATMGYKLAGYDVIGCNEIDPRVMSLYEQNHHPRYAFLEPIQTFKDRTAFPDALYNLDILDGSPPCSAFSIAGSREEAWGVEKKFREGQATQILDTLFFDFIELAHKLQPKVVIAENVKGLLQGDAKKYVQRIYAEFDAAGYYCQHWLLDGSNMGVPQRRERVFFVCLRKDLIDFVPVQYNLFDVLPRLTLDFHEPPITCEDAGIELGDPITTPCYAEEYDRLKAGLPKKYLQCCLYPKTVVHPTLIAGYRAKASPMPDWGKQWLSTSDICKISSFPQDYDFGTQKPEYVCGMSVPPLMIAQIATQVYEQWLTRINQVK</sequence>
<proteinExistence type="predicted"/>
<dbReference type="Proteomes" id="UP000306319">
    <property type="component" value="Unassembled WGS sequence"/>
</dbReference>
<gene>
    <name evidence="1" type="primary">dcm</name>
    <name evidence="1" type="ORF">E5331_04275</name>
</gene>
<organism evidence="1 2">
    <name type="scientific">Lepagella muris</name>
    <dbReference type="NCBI Taxonomy" id="3032870"/>
    <lineage>
        <taxon>Bacteria</taxon>
        <taxon>Pseudomonadati</taxon>
        <taxon>Bacteroidota</taxon>
        <taxon>Bacteroidia</taxon>
        <taxon>Bacteroidales</taxon>
        <taxon>Muribaculaceae</taxon>
        <taxon>Lepagella</taxon>
    </lineage>
</organism>